<protein>
    <submittedName>
        <fullName evidence="1">Uncharacterized protein</fullName>
    </submittedName>
</protein>
<dbReference type="AlphaFoldDB" id="W4H3B7"/>
<reference evidence="1" key="1">
    <citation type="submission" date="2013-12" db="EMBL/GenBank/DDBJ databases">
        <title>The Genome Sequence of Aphanomyces astaci APO3.</title>
        <authorList>
            <consortium name="The Broad Institute Genomics Platform"/>
            <person name="Russ C."/>
            <person name="Tyler B."/>
            <person name="van West P."/>
            <person name="Dieguez-Uribeondo J."/>
            <person name="Young S.K."/>
            <person name="Zeng Q."/>
            <person name="Gargeya S."/>
            <person name="Fitzgerald M."/>
            <person name="Abouelleil A."/>
            <person name="Alvarado L."/>
            <person name="Chapman S.B."/>
            <person name="Gainer-Dewar J."/>
            <person name="Goldberg J."/>
            <person name="Griggs A."/>
            <person name="Gujja S."/>
            <person name="Hansen M."/>
            <person name="Howarth C."/>
            <person name="Imamovic A."/>
            <person name="Ireland A."/>
            <person name="Larimer J."/>
            <person name="McCowan C."/>
            <person name="Murphy C."/>
            <person name="Pearson M."/>
            <person name="Poon T.W."/>
            <person name="Priest M."/>
            <person name="Roberts A."/>
            <person name="Saif S."/>
            <person name="Shea T."/>
            <person name="Sykes S."/>
            <person name="Wortman J."/>
            <person name="Nusbaum C."/>
            <person name="Birren B."/>
        </authorList>
    </citation>
    <scope>NUCLEOTIDE SEQUENCE [LARGE SCALE GENOMIC DNA]</scope>
    <source>
        <strain evidence="1">APO3</strain>
    </source>
</reference>
<name>W4H3B7_APHAT</name>
<organism evidence="1">
    <name type="scientific">Aphanomyces astaci</name>
    <name type="common">Crayfish plague agent</name>
    <dbReference type="NCBI Taxonomy" id="112090"/>
    <lineage>
        <taxon>Eukaryota</taxon>
        <taxon>Sar</taxon>
        <taxon>Stramenopiles</taxon>
        <taxon>Oomycota</taxon>
        <taxon>Saprolegniomycetes</taxon>
        <taxon>Saprolegniales</taxon>
        <taxon>Verrucalvaceae</taxon>
        <taxon>Aphanomyces</taxon>
    </lineage>
</organism>
<dbReference type="GeneID" id="20804252"/>
<proteinExistence type="predicted"/>
<sequence length="200" mass="22695">MFLSAVWHGLDGTTCVALREEAGPSNLPTIQQRPGKLEARPTLHDFRTHFLALWSGTLPLDHHPPHLVRPTTTPNTDDLQTSLLHGTQPPAAPWLLHSPNWTSHCTAQDNLTHQAWQLIRALTLRTLWNDRCAALHDNTSRIPPPVSFPYLLQAHFQALTTYHAQRRHRLRADLYHDLILRCSLFLVHPPLSSTRTDPNA</sequence>
<dbReference type="VEuPathDB" id="FungiDB:H257_02256"/>
<evidence type="ECO:0000313" key="1">
    <source>
        <dbReference type="EMBL" id="ETV85638.1"/>
    </source>
</evidence>
<dbReference type="RefSeq" id="XP_009824110.1">
    <property type="nucleotide sequence ID" value="XM_009825808.1"/>
</dbReference>
<gene>
    <name evidence="1" type="ORF">H257_02256</name>
</gene>
<dbReference type="EMBL" id="KI913117">
    <property type="protein sequence ID" value="ETV85638.1"/>
    <property type="molecule type" value="Genomic_DNA"/>
</dbReference>
<accession>W4H3B7</accession>